<comment type="caution">
    <text evidence="7">The sequence shown here is derived from an EMBL/GenBank/DDBJ whole genome shotgun (WGS) entry which is preliminary data.</text>
</comment>
<sequence length="257" mass="29312">MRRLWAGLSTAATTPHEDLPLQLLDSLDESVLLLDAQGQIRFCNQRWCEWIQQPPQAQQRLSDFLHPADLARWREMLAEHAAGKRQTPVWLRMVSGPQLYWCELRMQALYPESLWPISVSLCDITSQVQADQQRAAQHRGLHQLVNNLPMMLYRARNNLSWSMEYVSEGCLDLTGYSADALVNQPHLSYGELIHAEDRDGVWQAVQDALQQQQSFQLRYRIHHASGTLRWVSEKGCGLFSSTGTILGVEGAILSFSE</sequence>
<keyword evidence="5" id="KW-0418">Kinase</keyword>
<dbReference type="Proteomes" id="UP000325302">
    <property type="component" value="Unassembled WGS sequence"/>
</dbReference>
<evidence type="ECO:0000256" key="3">
    <source>
        <dbReference type="ARBA" id="ARBA00022553"/>
    </source>
</evidence>
<evidence type="ECO:0000256" key="5">
    <source>
        <dbReference type="ARBA" id="ARBA00022777"/>
    </source>
</evidence>
<evidence type="ECO:0000256" key="1">
    <source>
        <dbReference type="ARBA" id="ARBA00000085"/>
    </source>
</evidence>
<dbReference type="InterPro" id="IPR035965">
    <property type="entry name" value="PAS-like_dom_sf"/>
</dbReference>
<dbReference type="PANTHER" id="PTHR43304:SF1">
    <property type="entry name" value="PAC DOMAIN-CONTAINING PROTEIN"/>
    <property type="match status" value="1"/>
</dbReference>
<dbReference type="Pfam" id="PF08447">
    <property type="entry name" value="PAS_3"/>
    <property type="match status" value="1"/>
</dbReference>
<gene>
    <name evidence="7" type="ORF">E1H14_09200</name>
</gene>
<proteinExistence type="predicted"/>
<dbReference type="Pfam" id="PF08448">
    <property type="entry name" value="PAS_4"/>
    <property type="match status" value="1"/>
</dbReference>
<dbReference type="OrthoDB" id="344644at2"/>
<evidence type="ECO:0000313" key="7">
    <source>
        <dbReference type="EMBL" id="KAA0874437.1"/>
    </source>
</evidence>
<keyword evidence="3" id="KW-0597">Phosphoprotein</keyword>
<dbReference type="Gene3D" id="3.30.450.20">
    <property type="entry name" value="PAS domain"/>
    <property type="match status" value="2"/>
</dbReference>
<dbReference type="GO" id="GO:0004673">
    <property type="term" value="F:protein histidine kinase activity"/>
    <property type="evidence" value="ECO:0007669"/>
    <property type="project" value="UniProtKB-EC"/>
</dbReference>
<dbReference type="InterPro" id="IPR052162">
    <property type="entry name" value="Sensor_kinase/Photoreceptor"/>
</dbReference>
<keyword evidence="8" id="KW-1185">Reference proteome</keyword>
<dbReference type="InterPro" id="IPR000014">
    <property type="entry name" value="PAS"/>
</dbReference>
<evidence type="ECO:0000259" key="6">
    <source>
        <dbReference type="PROSITE" id="PS50112"/>
    </source>
</evidence>
<reference evidence="7 8" key="1">
    <citation type="submission" date="2019-03" db="EMBL/GenBank/DDBJ databases">
        <title>Nitrincola sp. nov. isolated from an Indian soda lake.</title>
        <authorList>
            <person name="Joshi A."/>
            <person name="Thite S.V."/>
            <person name="Joseph N."/>
            <person name="Dhotre D."/>
            <person name="Moorthy M."/>
            <person name="Shouche Y.S."/>
        </authorList>
    </citation>
    <scope>NUCLEOTIDE SEQUENCE [LARGE SCALE GENOMIC DNA]</scope>
    <source>
        <strain evidence="7 8">MEB193</strain>
    </source>
</reference>
<organism evidence="7 8">
    <name type="scientific">Nitrincola tapanii</name>
    <dbReference type="NCBI Taxonomy" id="1708751"/>
    <lineage>
        <taxon>Bacteria</taxon>
        <taxon>Pseudomonadati</taxon>
        <taxon>Pseudomonadota</taxon>
        <taxon>Gammaproteobacteria</taxon>
        <taxon>Oceanospirillales</taxon>
        <taxon>Oceanospirillaceae</taxon>
        <taxon>Nitrincola</taxon>
    </lineage>
</organism>
<dbReference type="InterPro" id="IPR013656">
    <property type="entry name" value="PAS_4"/>
</dbReference>
<name>A0A5A9W139_9GAMM</name>
<dbReference type="RefSeq" id="WP_149391170.1">
    <property type="nucleotide sequence ID" value="NZ_SMRS01000006.1"/>
</dbReference>
<evidence type="ECO:0000256" key="4">
    <source>
        <dbReference type="ARBA" id="ARBA00022679"/>
    </source>
</evidence>
<accession>A0A5A9W139</accession>
<dbReference type="SMART" id="SM00091">
    <property type="entry name" value="PAS"/>
    <property type="match status" value="2"/>
</dbReference>
<dbReference type="CDD" id="cd00130">
    <property type="entry name" value="PAS"/>
    <property type="match status" value="2"/>
</dbReference>
<dbReference type="EC" id="2.7.13.3" evidence="2"/>
<keyword evidence="4" id="KW-0808">Transferase</keyword>
<evidence type="ECO:0000256" key="2">
    <source>
        <dbReference type="ARBA" id="ARBA00012438"/>
    </source>
</evidence>
<comment type="catalytic activity">
    <reaction evidence="1">
        <text>ATP + protein L-histidine = ADP + protein N-phospho-L-histidine.</text>
        <dbReference type="EC" id="2.7.13.3"/>
    </reaction>
</comment>
<dbReference type="PANTHER" id="PTHR43304">
    <property type="entry name" value="PHYTOCHROME-LIKE PROTEIN CPH1"/>
    <property type="match status" value="1"/>
</dbReference>
<protein>
    <recommendedName>
        <fullName evidence="2">histidine kinase</fullName>
        <ecNumber evidence="2">2.7.13.3</ecNumber>
    </recommendedName>
</protein>
<dbReference type="AlphaFoldDB" id="A0A5A9W139"/>
<dbReference type="InterPro" id="IPR013655">
    <property type="entry name" value="PAS_fold_3"/>
</dbReference>
<dbReference type="EMBL" id="SMRS01000006">
    <property type="protein sequence ID" value="KAA0874437.1"/>
    <property type="molecule type" value="Genomic_DNA"/>
</dbReference>
<feature type="domain" description="PAS" evidence="6">
    <location>
        <begin position="137"/>
        <end position="212"/>
    </location>
</feature>
<dbReference type="PROSITE" id="PS50112">
    <property type="entry name" value="PAS"/>
    <property type="match status" value="1"/>
</dbReference>
<evidence type="ECO:0000313" key="8">
    <source>
        <dbReference type="Proteomes" id="UP000325302"/>
    </source>
</evidence>
<dbReference type="SUPFAM" id="SSF55785">
    <property type="entry name" value="PYP-like sensor domain (PAS domain)"/>
    <property type="match status" value="2"/>
</dbReference>